<proteinExistence type="predicted"/>
<organism evidence="1">
    <name type="scientific">Serratia marcescens</name>
    <dbReference type="NCBI Taxonomy" id="615"/>
    <lineage>
        <taxon>Bacteria</taxon>
        <taxon>Pseudomonadati</taxon>
        <taxon>Pseudomonadota</taxon>
        <taxon>Gammaproteobacteria</taxon>
        <taxon>Enterobacterales</taxon>
        <taxon>Yersiniaceae</taxon>
        <taxon>Serratia</taxon>
    </lineage>
</organism>
<evidence type="ECO:0000313" key="1">
    <source>
        <dbReference type="EMBL" id="TFV03493.1"/>
    </source>
</evidence>
<comment type="caution">
    <text evidence="1">The sequence shown here is derived from an EMBL/GenBank/DDBJ whole genome shotgun (WGS) entry which is preliminary data.</text>
</comment>
<dbReference type="EMBL" id="SPSG01001562">
    <property type="protein sequence ID" value="TFV03493.1"/>
    <property type="molecule type" value="Genomic_DNA"/>
</dbReference>
<dbReference type="AlphaFoldDB" id="A0A9X8YQ21"/>
<name>A0A9X8YQ21_SERMA</name>
<gene>
    <name evidence="1" type="ORF">E0L31_12460</name>
</gene>
<reference evidence="1" key="1">
    <citation type="submission" date="2019-03" db="EMBL/GenBank/DDBJ databases">
        <title>Serratia marcescens strain N2 draft genome.</title>
        <authorList>
            <person name="Yassin A."/>
            <person name="El-Kenawy N."/>
            <person name="Youssef N.H."/>
        </authorList>
    </citation>
    <scope>NUCLEOTIDE SEQUENCE [LARGE SCALE GENOMIC DNA]</scope>
    <source>
        <strain evidence="1">N2</strain>
    </source>
</reference>
<protein>
    <submittedName>
        <fullName evidence="1">Uncharacterized protein</fullName>
    </submittedName>
</protein>
<dbReference type="RefSeq" id="WP_147839247.1">
    <property type="nucleotide sequence ID" value="NZ_SPSG02000029.1"/>
</dbReference>
<sequence length="69" mass="7205">MPLSGTVAVGRSLEAKRMAAGQHTTGALLIMTGLSLAQGWQQLTPTLITGWAVSTIMAPLGKTRDVDKV</sequence>
<accession>A0A9X8YQ21</accession>